<keyword evidence="7" id="KW-1071">Ligand-gated ion channel</keyword>
<dbReference type="PROSITE" id="PS00888">
    <property type="entry name" value="CNMP_BINDING_1"/>
    <property type="match status" value="1"/>
</dbReference>
<dbReference type="SUPFAM" id="SSF51206">
    <property type="entry name" value="cAMP-binding domain-like"/>
    <property type="match status" value="1"/>
</dbReference>
<sequence>MTNNNKQRSTSSMASRPSPQPDSSHHNSRISSAITAHSSRNVSLAATSRMNSAITIGAPSLENNNEMSTGSLPPLKQPPPHVAKRTSRTKMTITPTPTPPPRQHSEDAASGCLKEINWARKKKKRLKPISSFIDEQVEQFKLNESIQADNEANTCFMTEMHITSPDKSKTRTTHTHNSNELFVEDPFDASERNKDVKSAISNTIKRVNQAKEKRYEYWKNPNDNSFVGSPLLNKFPFHELESSNFRLLFSKSKEFDSKPEFTRERLEKVFAPFKIYQSSKTNLTSDISLLNNVEEHGENQQETSAKKVAPKMVADKKFEERIDDELRRSDIQFKDLFQKAHHVVASGRVQGGSLQNPFGDIYSSYFKQHQSEYGQKKLKPITKFVNSDNWRNEFLGSQIYSQQYLLTALDERFGNRLSVLQSRQSLEKIAAASMKRSEKYAVCGLNEPQMRKPTDTSLDSMWDKLNHTLEITKSKFYHSVLFYRRLLFHLETIKVPTSENEYLIKLLESIRKHIIEHPTDDLTKEGIFFNNIKPLVQEMSKLDSRTSTSNLLKTSRLDSFFGNRETVRVILFFIAELNINSEDLFTNFLHRLRLKHSKAMDELRIKLKEREAQQQKLIRKVELFQVEGADKNFIRAMVLALQPQSFLAGAIIVKKGDIGNEMYFILKGVVEVVTEDSEPKIIASLDEGKFFGEVSVVLDQTRMATVRAGTDCDLFVLNKDALKRIEEEFPEPVEKIREKAIERLNAANK</sequence>
<accession>A0AA88KAL2</accession>
<feature type="compositionally biased region" description="Polar residues" evidence="9">
    <location>
        <begin position="61"/>
        <end position="71"/>
    </location>
</feature>
<evidence type="ECO:0000256" key="3">
    <source>
        <dbReference type="ARBA" id="ARBA00022692"/>
    </source>
</evidence>
<feature type="compositionally biased region" description="Polar residues" evidence="9">
    <location>
        <begin position="1"/>
        <end position="17"/>
    </location>
</feature>
<dbReference type="InterPro" id="IPR050866">
    <property type="entry name" value="CNG_cation_channel"/>
</dbReference>
<keyword evidence="5" id="KW-0406">Ion transport</keyword>
<dbReference type="PROSITE" id="PS50042">
    <property type="entry name" value="CNMP_BINDING_3"/>
    <property type="match status" value="1"/>
</dbReference>
<keyword evidence="12" id="KW-1185">Reference proteome</keyword>
<dbReference type="AlphaFoldDB" id="A0AA88KAL2"/>
<keyword evidence="4" id="KW-1133">Transmembrane helix</keyword>
<dbReference type="InterPro" id="IPR018490">
    <property type="entry name" value="cNMP-bd_dom_sf"/>
</dbReference>
<feature type="region of interest" description="Disordered" evidence="9">
    <location>
        <begin position="1"/>
        <end position="44"/>
    </location>
</feature>
<dbReference type="InterPro" id="IPR014710">
    <property type="entry name" value="RmlC-like_jellyroll"/>
</dbReference>
<evidence type="ECO:0000259" key="10">
    <source>
        <dbReference type="PROSITE" id="PS50042"/>
    </source>
</evidence>
<feature type="compositionally biased region" description="Polar residues" evidence="9">
    <location>
        <begin position="29"/>
        <end position="44"/>
    </location>
</feature>
<evidence type="ECO:0000256" key="5">
    <source>
        <dbReference type="ARBA" id="ARBA00023065"/>
    </source>
</evidence>
<keyword evidence="2" id="KW-0813">Transport</keyword>
<evidence type="ECO:0000256" key="4">
    <source>
        <dbReference type="ARBA" id="ARBA00022989"/>
    </source>
</evidence>
<evidence type="ECO:0000313" key="12">
    <source>
        <dbReference type="Proteomes" id="UP000816034"/>
    </source>
</evidence>
<dbReference type="InterPro" id="IPR000595">
    <property type="entry name" value="cNMP-bd_dom"/>
</dbReference>
<dbReference type="GO" id="GO:0016020">
    <property type="term" value="C:membrane"/>
    <property type="evidence" value="ECO:0007669"/>
    <property type="project" value="UniProtKB-SubCell"/>
</dbReference>
<dbReference type="EMBL" id="PYSW02000080">
    <property type="protein sequence ID" value="KAG2370781.1"/>
    <property type="molecule type" value="Genomic_DNA"/>
</dbReference>
<feature type="region of interest" description="Disordered" evidence="9">
    <location>
        <begin position="58"/>
        <end position="108"/>
    </location>
</feature>
<reference evidence="11 12" key="1">
    <citation type="journal article" date="2018" name="BMC Genomics">
        <title>The genome of Naegleria lovaniensis, the basis for a comparative approach to unravel pathogenicity factors of the human pathogenic amoeba N. fowleri.</title>
        <authorList>
            <person name="Liechti N."/>
            <person name="Schurch N."/>
            <person name="Bruggmann R."/>
            <person name="Wittwer M."/>
        </authorList>
    </citation>
    <scope>NUCLEOTIDE SEQUENCE [LARGE SCALE GENOMIC DNA]</scope>
    <source>
        <strain evidence="11 12">ATCC 30569</strain>
    </source>
</reference>
<gene>
    <name evidence="11" type="ORF">C9374_014239</name>
</gene>
<dbReference type="Proteomes" id="UP000816034">
    <property type="component" value="Unassembled WGS sequence"/>
</dbReference>
<comment type="subcellular location">
    <subcellularLocation>
        <location evidence="1">Membrane</location>
        <topology evidence="1">Multi-pass membrane protein</topology>
    </subcellularLocation>
</comment>
<evidence type="ECO:0000313" key="11">
    <source>
        <dbReference type="EMBL" id="KAG2370781.1"/>
    </source>
</evidence>
<dbReference type="CDD" id="cd00038">
    <property type="entry name" value="CAP_ED"/>
    <property type="match status" value="1"/>
</dbReference>
<dbReference type="Gene3D" id="2.60.120.10">
    <property type="entry name" value="Jelly Rolls"/>
    <property type="match status" value="1"/>
</dbReference>
<evidence type="ECO:0000256" key="9">
    <source>
        <dbReference type="SAM" id="MobiDB-lite"/>
    </source>
</evidence>
<dbReference type="PANTHER" id="PTHR45638:SF11">
    <property type="entry name" value="CYCLIC NUCLEOTIDE-GATED CATION CHANNEL SUBUNIT A"/>
    <property type="match status" value="1"/>
</dbReference>
<dbReference type="RefSeq" id="XP_044541645.1">
    <property type="nucleotide sequence ID" value="XM_044690205.1"/>
</dbReference>
<evidence type="ECO:0000256" key="1">
    <source>
        <dbReference type="ARBA" id="ARBA00004141"/>
    </source>
</evidence>
<protein>
    <recommendedName>
        <fullName evidence="10">Cyclic nucleotide-binding domain-containing protein</fullName>
    </recommendedName>
</protein>
<keyword evidence="3" id="KW-0812">Transmembrane</keyword>
<keyword evidence="6" id="KW-0472">Membrane</keyword>
<evidence type="ECO:0000256" key="8">
    <source>
        <dbReference type="ARBA" id="ARBA00023303"/>
    </source>
</evidence>
<dbReference type="Pfam" id="PF00027">
    <property type="entry name" value="cNMP_binding"/>
    <property type="match status" value="1"/>
</dbReference>
<evidence type="ECO:0000256" key="6">
    <source>
        <dbReference type="ARBA" id="ARBA00023136"/>
    </source>
</evidence>
<proteinExistence type="predicted"/>
<evidence type="ECO:0000256" key="2">
    <source>
        <dbReference type="ARBA" id="ARBA00022448"/>
    </source>
</evidence>
<organism evidence="11 12">
    <name type="scientific">Naegleria lovaniensis</name>
    <name type="common">Amoeba</name>
    <dbReference type="NCBI Taxonomy" id="51637"/>
    <lineage>
        <taxon>Eukaryota</taxon>
        <taxon>Discoba</taxon>
        <taxon>Heterolobosea</taxon>
        <taxon>Tetramitia</taxon>
        <taxon>Eutetramitia</taxon>
        <taxon>Vahlkampfiidae</taxon>
        <taxon>Naegleria</taxon>
    </lineage>
</organism>
<dbReference type="GO" id="GO:0005221">
    <property type="term" value="F:intracellularly cyclic nucleotide-activated monoatomic cation channel activity"/>
    <property type="evidence" value="ECO:0007669"/>
    <property type="project" value="InterPro"/>
</dbReference>
<dbReference type="GO" id="GO:0044877">
    <property type="term" value="F:protein-containing complex binding"/>
    <property type="evidence" value="ECO:0007669"/>
    <property type="project" value="TreeGrafter"/>
</dbReference>
<dbReference type="GeneID" id="68106692"/>
<feature type="domain" description="Cyclic nucleotide-binding" evidence="10">
    <location>
        <begin position="625"/>
        <end position="743"/>
    </location>
</feature>
<dbReference type="SMART" id="SM00100">
    <property type="entry name" value="cNMP"/>
    <property type="match status" value="1"/>
</dbReference>
<keyword evidence="8" id="KW-0407">Ion channel</keyword>
<dbReference type="PANTHER" id="PTHR45638">
    <property type="entry name" value="CYCLIC NUCLEOTIDE-GATED CATION CHANNEL SUBUNIT A"/>
    <property type="match status" value="1"/>
</dbReference>
<evidence type="ECO:0000256" key="7">
    <source>
        <dbReference type="ARBA" id="ARBA00023286"/>
    </source>
</evidence>
<dbReference type="InterPro" id="IPR018488">
    <property type="entry name" value="cNMP-bd_CS"/>
</dbReference>
<comment type="caution">
    <text evidence="11">The sequence shown here is derived from an EMBL/GenBank/DDBJ whole genome shotgun (WGS) entry which is preliminary data.</text>
</comment>
<name>A0AA88KAL2_NAELO</name>